<evidence type="ECO:0000259" key="2">
    <source>
        <dbReference type="PROSITE" id="PS50995"/>
    </source>
</evidence>
<name>A0A371BAK2_9BRAD</name>
<dbReference type="AlphaFoldDB" id="A0A371BAK2"/>
<dbReference type="GO" id="GO:0006950">
    <property type="term" value="P:response to stress"/>
    <property type="evidence" value="ECO:0007669"/>
    <property type="project" value="TreeGrafter"/>
</dbReference>
<feature type="region of interest" description="Disordered" evidence="1">
    <location>
        <begin position="1"/>
        <end position="26"/>
    </location>
</feature>
<organism evidence="3 4">
    <name type="scientific">Undibacter mobilis</name>
    <dbReference type="NCBI Taxonomy" id="2292256"/>
    <lineage>
        <taxon>Bacteria</taxon>
        <taxon>Pseudomonadati</taxon>
        <taxon>Pseudomonadota</taxon>
        <taxon>Alphaproteobacteria</taxon>
        <taxon>Hyphomicrobiales</taxon>
        <taxon>Nitrobacteraceae</taxon>
        <taxon>Undibacter</taxon>
    </lineage>
</organism>
<dbReference type="InterPro" id="IPR036390">
    <property type="entry name" value="WH_DNA-bd_sf"/>
</dbReference>
<reference evidence="4" key="1">
    <citation type="submission" date="2018-08" db="EMBL/GenBank/DDBJ databases">
        <authorList>
            <person name="Kim S.-J."/>
            <person name="Jung G.-Y."/>
        </authorList>
    </citation>
    <scope>NUCLEOTIDE SEQUENCE [LARGE SCALE GENOMIC DNA]</scope>
    <source>
        <strain evidence="4">GY_H</strain>
    </source>
</reference>
<evidence type="ECO:0000313" key="4">
    <source>
        <dbReference type="Proteomes" id="UP000263993"/>
    </source>
</evidence>
<keyword evidence="4" id="KW-1185">Reference proteome</keyword>
<sequence length="170" mass="18941">MRGNMSNGGRRTRQPDGPGRGRGSNKQHDYFVAVAHARYILRKLFRIVEDKAKELGIDPLAHQALLQVYGSAGQALRVSQLGERLDITTAFTSNLVKGLVRRGFLVRESLASDARVTILRITDAGRDLCNRVDADVRPHVDYFASQLSPNERRIALSTVMFYIGTDTTIE</sequence>
<protein>
    <submittedName>
        <fullName evidence="3">MarR family transcriptional regulator</fullName>
    </submittedName>
</protein>
<dbReference type="PROSITE" id="PS50995">
    <property type="entry name" value="HTH_MARR_2"/>
    <property type="match status" value="1"/>
</dbReference>
<dbReference type="GO" id="GO:0003700">
    <property type="term" value="F:DNA-binding transcription factor activity"/>
    <property type="evidence" value="ECO:0007669"/>
    <property type="project" value="InterPro"/>
</dbReference>
<dbReference type="PANTHER" id="PTHR33164">
    <property type="entry name" value="TRANSCRIPTIONAL REGULATOR, MARR FAMILY"/>
    <property type="match status" value="1"/>
</dbReference>
<dbReference type="InterPro" id="IPR039422">
    <property type="entry name" value="MarR/SlyA-like"/>
</dbReference>
<dbReference type="Pfam" id="PF12802">
    <property type="entry name" value="MarR_2"/>
    <property type="match status" value="1"/>
</dbReference>
<proteinExistence type="predicted"/>
<evidence type="ECO:0000313" key="3">
    <source>
        <dbReference type="EMBL" id="RDV04537.1"/>
    </source>
</evidence>
<dbReference type="InterPro" id="IPR000835">
    <property type="entry name" value="HTH_MarR-typ"/>
</dbReference>
<evidence type="ECO:0000256" key="1">
    <source>
        <dbReference type="SAM" id="MobiDB-lite"/>
    </source>
</evidence>
<accession>A0A371BAK2</accession>
<feature type="domain" description="HTH marR-type" evidence="2">
    <location>
        <begin position="27"/>
        <end position="165"/>
    </location>
</feature>
<dbReference type="InterPro" id="IPR036388">
    <property type="entry name" value="WH-like_DNA-bd_sf"/>
</dbReference>
<gene>
    <name evidence="3" type="ORF">DXH78_08145</name>
</gene>
<dbReference type="PANTHER" id="PTHR33164:SF43">
    <property type="entry name" value="HTH-TYPE TRANSCRIPTIONAL REPRESSOR YETL"/>
    <property type="match status" value="1"/>
</dbReference>
<comment type="caution">
    <text evidence="3">The sequence shown here is derived from an EMBL/GenBank/DDBJ whole genome shotgun (WGS) entry which is preliminary data.</text>
</comment>
<dbReference type="OrthoDB" id="7949807at2"/>
<dbReference type="Gene3D" id="1.10.10.10">
    <property type="entry name" value="Winged helix-like DNA-binding domain superfamily/Winged helix DNA-binding domain"/>
    <property type="match status" value="1"/>
</dbReference>
<dbReference type="SMART" id="SM00347">
    <property type="entry name" value="HTH_MARR"/>
    <property type="match status" value="1"/>
</dbReference>
<dbReference type="Proteomes" id="UP000263993">
    <property type="component" value="Unassembled WGS sequence"/>
</dbReference>
<dbReference type="SUPFAM" id="SSF46785">
    <property type="entry name" value="Winged helix' DNA-binding domain"/>
    <property type="match status" value="1"/>
</dbReference>
<dbReference type="EMBL" id="QRGO01000001">
    <property type="protein sequence ID" value="RDV04537.1"/>
    <property type="molecule type" value="Genomic_DNA"/>
</dbReference>